<dbReference type="RefSeq" id="WP_182620901.1">
    <property type="nucleotide sequence ID" value="NZ_BAAATF010000017.1"/>
</dbReference>
<evidence type="ECO:0000259" key="6">
    <source>
        <dbReference type="PROSITE" id="PS50977"/>
    </source>
</evidence>
<dbReference type="Pfam" id="PF02909">
    <property type="entry name" value="TetR_C_1"/>
    <property type="match status" value="1"/>
</dbReference>
<dbReference type="InterPro" id="IPR050109">
    <property type="entry name" value="HTH-type_TetR-like_transc_reg"/>
</dbReference>
<evidence type="ECO:0000256" key="5">
    <source>
        <dbReference type="SAM" id="MobiDB-lite"/>
    </source>
</evidence>
<dbReference type="Proteomes" id="UP000540568">
    <property type="component" value="Unassembled WGS sequence"/>
</dbReference>
<evidence type="ECO:0000256" key="3">
    <source>
        <dbReference type="ARBA" id="ARBA00023163"/>
    </source>
</evidence>
<keyword evidence="8" id="KW-1185">Reference proteome</keyword>
<dbReference type="SUPFAM" id="SSF48498">
    <property type="entry name" value="Tetracyclin repressor-like, C-terminal domain"/>
    <property type="match status" value="1"/>
</dbReference>
<dbReference type="PANTHER" id="PTHR30055">
    <property type="entry name" value="HTH-TYPE TRANSCRIPTIONAL REGULATOR RUTR"/>
    <property type="match status" value="1"/>
</dbReference>
<organism evidence="7 8">
    <name type="scientific">Promicromonospora sukumoe</name>
    <dbReference type="NCBI Taxonomy" id="88382"/>
    <lineage>
        <taxon>Bacteria</taxon>
        <taxon>Bacillati</taxon>
        <taxon>Actinomycetota</taxon>
        <taxon>Actinomycetes</taxon>
        <taxon>Micrococcales</taxon>
        <taxon>Promicromonosporaceae</taxon>
        <taxon>Promicromonospora</taxon>
    </lineage>
</organism>
<dbReference type="InterPro" id="IPR004111">
    <property type="entry name" value="Repressor_TetR_C"/>
</dbReference>
<feature type="DNA-binding region" description="H-T-H motif" evidence="4">
    <location>
        <begin position="73"/>
        <end position="92"/>
    </location>
</feature>
<dbReference type="PANTHER" id="PTHR30055:SF151">
    <property type="entry name" value="TRANSCRIPTIONAL REGULATORY PROTEIN"/>
    <property type="match status" value="1"/>
</dbReference>
<gene>
    <name evidence="7" type="ORF">FHX71_005755</name>
</gene>
<keyword evidence="3" id="KW-0804">Transcription</keyword>
<dbReference type="Gene3D" id="1.10.357.10">
    <property type="entry name" value="Tetracycline Repressor, domain 2"/>
    <property type="match status" value="1"/>
</dbReference>
<accession>A0A7W3PHI2</accession>
<evidence type="ECO:0000256" key="4">
    <source>
        <dbReference type="PROSITE-ProRule" id="PRU00335"/>
    </source>
</evidence>
<dbReference type="Pfam" id="PF00440">
    <property type="entry name" value="TetR_N"/>
    <property type="match status" value="1"/>
</dbReference>
<evidence type="ECO:0000313" key="8">
    <source>
        <dbReference type="Proteomes" id="UP000540568"/>
    </source>
</evidence>
<dbReference type="Gene3D" id="1.10.10.60">
    <property type="entry name" value="Homeodomain-like"/>
    <property type="match status" value="1"/>
</dbReference>
<dbReference type="PRINTS" id="PR00455">
    <property type="entry name" value="HTHTETR"/>
</dbReference>
<feature type="region of interest" description="Disordered" evidence="5">
    <location>
        <begin position="1"/>
        <end position="28"/>
    </location>
</feature>
<proteinExistence type="predicted"/>
<keyword evidence="1" id="KW-0805">Transcription regulation</keyword>
<evidence type="ECO:0000256" key="1">
    <source>
        <dbReference type="ARBA" id="ARBA00023015"/>
    </source>
</evidence>
<keyword evidence="2 4" id="KW-0238">DNA-binding</keyword>
<name>A0A7W3PHI2_9MICO</name>
<dbReference type="AlphaFoldDB" id="A0A7W3PHI2"/>
<dbReference type="GO" id="GO:0045892">
    <property type="term" value="P:negative regulation of DNA-templated transcription"/>
    <property type="evidence" value="ECO:0007669"/>
    <property type="project" value="InterPro"/>
</dbReference>
<evidence type="ECO:0000313" key="7">
    <source>
        <dbReference type="EMBL" id="MBA8811737.1"/>
    </source>
</evidence>
<feature type="compositionally biased region" description="Pro residues" evidence="5">
    <location>
        <begin position="10"/>
        <end position="20"/>
    </location>
</feature>
<evidence type="ECO:0000256" key="2">
    <source>
        <dbReference type="ARBA" id="ARBA00023125"/>
    </source>
</evidence>
<feature type="domain" description="HTH tetR-type" evidence="6">
    <location>
        <begin position="50"/>
        <end position="110"/>
    </location>
</feature>
<reference evidence="7 8" key="1">
    <citation type="submission" date="2020-07" db="EMBL/GenBank/DDBJ databases">
        <title>Sequencing the genomes of 1000 actinobacteria strains.</title>
        <authorList>
            <person name="Klenk H.-P."/>
        </authorList>
    </citation>
    <scope>NUCLEOTIDE SEQUENCE [LARGE SCALE GENOMIC DNA]</scope>
    <source>
        <strain evidence="7 8">DSM 44121</strain>
    </source>
</reference>
<dbReference type="PROSITE" id="PS50977">
    <property type="entry name" value="HTH_TETR_2"/>
    <property type="match status" value="1"/>
</dbReference>
<dbReference type="InterPro" id="IPR009057">
    <property type="entry name" value="Homeodomain-like_sf"/>
</dbReference>
<protein>
    <submittedName>
        <fullName evidence="7">AcrR family transcriptional regulator</fullName>
    </submittedName>
</protein>
<comment type="caution">
    <text evidence="7">The sequence shown here is derived from an EMBL/GenBank/DDBJ whole genome shotgun (WGS) entry which is preliminary data.</text>
</comment>
<sequence length="295" mass="31533">MRTDDTPGPAGQPPETPEQPQPAAREHELPVVVQRLWGDAAPRRRGPKPALSAGQIVRAAMDLADAEGLAAVSMARVAEAVGYTSMALYRHMSGKDELLILMSDAVAADLPDIPEDGGWRAGLEAWTRAQIDLAITRPWMLDLPLSAVPPGPNRVRWMDQAFGALRDVDLPADEKLAIVGLLAQHVLGEARVHVETRRAAVEKVRRDAGLPDETPEADLDPAAIEAADPFADFETVLLKYAGPQAYPNLFASFASWQGGTIDSPADDDIAFGITVVLDGVDAYLRRRGAIGGVGS</sequence>
<dbReference type="GO" id="GO:0000976">
    <property type="term" value="F:transcription cis-regulatory region binding"/>
    <property type="evidence" value="ECO:0007669"/>
    <property type="project" value="TreeGrafter"/>
</dbReference>
<dbReference type="InterPro" id="IPR001647">
    <property type="entry name" value="HTH_TetR"/>
</dbReference>
<dbReference type="GO" id="GO:0003700">
    <property type="term" value="F:DNA-binding transcription factor activity"/>
    <property type="evidence" value="ECO:0007669"/>
    <property type="project" value="TreeGrafter"/>
</dbReference>
<dbReference type="SUPFAM" id="SSF46689">
    <property type="entry name" value="Homeodomain-like"/>
    <property type="match status" value="1"/>
</dbReference>
<dbReference type="EMBL" id="JACGWV010000004">
    <property type="protein sequence ID" value="MBA8811737.1"/>
    <property type="molecule type" value="Genomic_DNA"/>
</dbReference>
<dbReference type="InterPro" id="IPR036271">
    <property type="entry name" value="Tet_transcr_reg_TetR-rel_C_sf"/>
</dbReference>